<feature type="domain" description="MULE transposase" evidence="2">
    <location>
        <begin position="58"/>
        <end position="150"/>
    </location>
</feature>
<evidence type="ECO:0000256" key="1">
    <source>
        <dbReference type="RuleBase" id="RU367018"/>
    </source>
</evidence>
<dbReference type="Proteomes" id="UP001341281">
    <property type="component" value="Chromosome 03"/>
</dbReference>
<comment type="function">
    <text evidence="1">Putative transcription activator involved in regulating light control of development.</text>
</comment>
<keyword evidence="1" id="KW-0862">Zinc</keyword>
<keyword evidence="1" id="KW-0863">Zinc-finger</keyword>
<dbReference type="PANTHER" id="PTHR31669">
    <property type="entry name" value="PROTEIN FAR1-RELATED SEQUENCE 10-RELATED"/>
    <property type="match status" value="1"/>
</dbReference>
<dbReference type="InterPro" id="IPR018289">
    <property type="entry name" value="MULE_transposase_dom"/>
</dbReference>
<dbReference type="PANTHER" id="PTHR31669:SF217">
    <property type="entry name" value="PROTEIN FAR1-RELATED SEQUENCE"/>
    <property type="match status" value="1"/>
</dbReference>
<reference evidence="3 4" key="1">
    <citation type="submission" date="2024-02" db="EMBL/GenBank/DDBJ databases">
        <title>High-quality chromosome-scale genome assembly of Pensacola bahiagrass (Paspalum notatum Flugge var. saurae).</title>
        <authorList>
            <person name="Vega J.M."/>
            <person name="Podio M."/>
            <person name="Orjuela J."/>
            <person name="Siena L.A."/>
            <person name="Pessino S.C."/>
            <person name="Combes M.C."/>
            <person name="Mariac C."/>
            <person name="Albertini E."/>
            <person name="Pupilli F."/>
            <person name="Ortiz J.P.A."/>
            <person name="Leblanc O."/>
        </authorList>
    </citation>
    <scope>NUCLEOTIDE SEQUENCE [LARGE SCALE GENOMIC DNA]</scope>
    <source>
        <strain evidence="3">R1</strain>
        <tissue evidence="3">Leaf</tissue>
    </source>
</reference>
<dbReference type="InterPro" id="IPR031052">
    <property type="entry name" value="FHY3/FAR1"/>
</dbReference>
<keyword evidence="1" id="KW-0479">Metal-binding</keyword>
<dbReference type="Pfam" id="PF10551">
    <property type="entry name" value="MULE"/>
    <property type="match status" value="1"/>
</dbReference>
<protein>
    <recommendedName>
        <fullName evidence="1">Protein FAR1-RELATED SEQUENCE</fullName>
    </recommendedName>
</protein>
<dbReference type="GO" id="GO:0008270">
    <property type="term" value="F:zinc ion binding"/>
    <property type="evidence" value="ECO:0007669"/>
    <property type="project" value="UniProtKB-UniRule"/>
</dbReference>
<dbReference type="GO" id="GO:0005634">
    <property type="term" value="C:nucleus"/>
    <property type="evidence" value="ECO:0007669"/>
    <property type="project" value="UniProtKB-SubCell"/>
</dbReference>
<organism evidence="3 4">
    <name type="scientific">Paspalum notatum var. saurae</name>
    <dbReference type="NCBI Taxonomy" id="547442"/>
    <lineage>
        <taxon>Eukaryota</taxon>
        <taxon>Viridiplantae</taxon>
        <taxon>Streptophyta</taxon>
        <taxon>Embryophyta</taxon>
        <taxon>Tracheophyta</taxon>
        <taxon>Spermatophyta</taxon>
        <taxon>Magnoliopsida</taxon>
        <taxon>Liliopsida</taxon>
        <taxon>Poales</taxon>
        <taxon>Poaceae</taxon>
        <taxon>PACMAD clade</taxon>
        <taxon>Panicoideae</taxon>
        <taxon>Andropogonodae</taxon>
        <taxon>Paspaleae</taxon>
        <taxon>Paspalinae</taxon>
        <taxon>Paspalum</taxon>
    </lineage>
</organism>
<evidence type="ECO:0000313" key="3">
    <source>
        <dbReference type="EMBL" id="WVZ64501.1"/>
    </source>
</evidence>
<dbReference type="EMBL" id="CP144747">
    <property type="protein sequence ID" value="WVZ64501.1"/>
    <property type="molecule type" value="Genomic_DNA"/>
</dbReference>
<proteinExistence type="inferred from homology"/>
<keyword evidence="1" id="KW-0539">Nucleus</keyword>
<dbReference type="GO" id="GO:0006355">
    <property type="term" value="P:regulation of DNA-templated transcription"/>
    <property type="evidence" value="ECO:0007669"/>
    <property type="project" value="UniProtKB-UniRule"/>
</dbReference>
<dbReference type="AlphaFoldDB" id="A0AAQ3T134"/>
<evidence type="ECO:0000259" key="2">
    <source>
        <dbReference type="Pfam" id="PF10551"/>
    </source>
</evidence>
<keyword evidence="4" id="KW-1185">Reference proteome</keyword>
<accession>A0AAQ3T134</accession>
<comment type="similarity">
    <text evidence="1">Belongs to the FHY3/FAR1 family.</text>
</comment>
<evidence type="ECO:0000313" key="4">
    <source>
        <dbReference type="Proteomes" id="UP001341281"/>
    </source>
</evidence>
<sequence>MEFIGAMQDSRVPQHCIMDYVSEMHGGPENVLVTARHEEPLDKEGKIISIFWSHANAVTFDTTHKTNLYDKPLCMLVGANHHLQCAMFGFALLGDETVETFEWVFSAFKTCMGGEGPKVMLTDQDPAMPVALRKFFPNTIHKLCLWHVQNRFIKFLNELYVRFEEEDFKSQFQSTMHHPLTVREFETAWAMMLDKFHLHDDVTMKNLYEIREEWIPAFFKQDYCEVMVSTQRSESMNKLVKSAHVDENTPLHEFAK</sequence>
<comment type="subcellular location">
    <subcellularLocation>
        <location evidence="1">Nucleus</location>
    </subcellularLocation>
</comment>
<name>A0AAQ3T134_PASNO</name>
<gene>
    <name evidence="3" type="ORF">U9M48_014004</name>
</gene>